<dbReference type="CDD" id="cd10017">
    <property type="entry name" value="B3_DNA"/>
    <property type="match status" value="1"/>
</dbReference>
<comment type="subcellular location">
    <subcellularLocation>
        <location evidence="1">Nucleus</location>
    </subcellularLocation>
</comment>
<proteinExistence type="predicted"/>
<sequence length="90" mass="10481">MQYVPTNFARQCFVKKKLNMMMMTIRFRKNLWPVQFAFHSSGAGSLSAGWALFARENELRIGDVCIFELVNSEDAILDLHVFRNHCDVMH</sequence>
<dbReference type="PROSITE" id="PS50863">
    <property type="entry name" value="B3"/>
    <property type="match status" value="1"/>
</dbReference>
<dbReference type="GO" id="GO:0005634">
    <property type="term" value="C:nucleus"/>
    <property type="evidence" value="ECO:0007669"/>
    <property type="project" value="UniProtKB-SubCell"/>
</dbReference>
<dbReference type="Gene3D" id="2.40.330.10">
    <property type="entry name" value="DNA-binding pseudobarrel domain"/>
    <property type="match status" value="1"/>
</dbReference>
<gene>
    <name evidence="7" type="ORF">Fmac_001661</name>
</gene>
<dbReference type="AlphaFoldDB" id="A0ABD1NHX5"/>
<evidence type="ECO:0000313" key="7">
    <source>
        <dbReference type="EMBL" id="KAL2347661.1"/>
    </source>
</evidence>
<protein>
    <recommendedName>
        <fullName evidence="6">TF-B3 domain-containing protein</fullName>
    </recommendedName>
</protein>
<evidence type="ECO:0000256" key="1">
    <source>
        <dbReference type="ARBA" id="ARBA00004123"/>
    </source>
</evidence>
<dbReference type="Proteomes" id="UP001603857">
    <property type="component" value="Unassembled WGS sequence"/>
</dbReference>
<evidence type="ECO:0000256" key="2">
    <source>
        <dbReference type="ARBA" id="ARBA00023015"/>
    </source>
</evidence>
<feature type="domain" description="TF-B3" evidence="6">
    <location>
        <begin position="1"/>
        <end position="85"/>
    </location>
</feature>
<dbReference type="GO" id="GO:0003677">
    <property type="term" value="F:DNA binding"/>
    <property type="evidence" value="ECO:0007669"/>
    <property type="project" value="UniProtKB-KW"/>
</dbReference>
<accession>A0ABD1NHX5</accession>
<dbReference type="Pfam" id="PF02362">
    <property type="entry name" value="B3"/>
    <property type="match status" value="1"/>
</dbReference>
<keyword evidence="4" id="KW-0804">Transcription</keyword>
<keyword evidence="2" id="KW-0805">Transcription regulation</keyword>
<organism evidence="7 8">
    <name type="scientific">Flemingia macrophylla</name>
    <dbReference type="NCBI Taxonomy" id="520843"/>
    <lineage>
        <taxon>Eukaryota</taxon>
        <taxon>Viridiplantae</taxon>
        <taxon>Streptophyta</taxon>
        <taxon>Embryophyta</taxon>
        <taxon>Tracheophyta</taxon>
        <taxon>Spermatophyta</taxon>
        <taxon>Magnoliopsida</taxon>
        <taxon>eudicotyledons</taxon>
        <taxon>Gunneridae</taxon>
        <taxon>Pentapetalae</taxon>
        <taxon>rosids</taxon>
        <taxon>fabids</taxon>
        <taxon>Fabales</taxon>
        <taxon>Fabaceae</taxon>
        <taxon>Papilionoideae</taxon>
        <taxon>50 kb inversion clade</taxon>
        <taxon>NPAAA clade</taxon>
        <taxon>indigoferoid/millettioid clade</taxon>
        <taxon>Phaseoleae</taxon>
        <taxon>Flemingia</taxon>
    </lineage>
</organism>
<evidence type="ECO:0000259" key="6">
    <source>
        <dbReference type="PROSITE" id="PS50863"/>
    </source>
</evidence>
<evidence type="ECO:0000256" key="4">
    <source>
        <dbReference type="ARBA" id="ARBA00023163"/>
    </source>
</evidence>
<dbReference type="PANTHER" id="PTHR31391">
    <property type="entry name" value="B3 DOMAIN-CONTAINING PROTEIN OS11G0197600-RELATED"/>
    <property type="match status" value="1"/>
</dbReference>
<keyword evidence="3" id="KW-0238">DNA-binding</keyword>
<evidence type="ECO:0000256" key="3">
    <source>
        <dbReference type="ARBA" id="ARBA00023125"/>
    </source>
</evidence>
<dbReference type="EMBL" id="JBGMDY010000001">
    <property type="protein sequence ID" value="KAL2347661.1"/>
    <property type="molecule type" value="Genomic_DNA"/>
</dbReference>
<evidence type="ECO:0000256" key="5">
    <source>
        <dbReference type="ARBA" id="ARBA00023242"/>
    </source>
</evidence>
<dbReference type="PANTHER" id="PTHR31391:SF143">
    <property type="entry name" value="B3 DNA-BINDING DOMAIN PROTEIN"/>
    <property type="match status" value="1"/>
</dbReference>
<dbReference type="SUPFAM" id="SSF101936">
    <property type="entry name" value="DNA-binding pseudobarrel domain"/>
    <property type="match status" value="1"/>
</dbReference>
<keyword evidence="5" id="KW-0539">Nucleus</keyword>
<dbReference type="InterPro" id="IPR044837">
    <property type="entry name" value="REM16-like"/>
</dbReference>
<reference evidence="7 8" key="1">
    <citation type="submission" date="2024-08" db="EMBL/GenBank/DDBJ databases">
        <title>Insights into the chromosomal genome structure of Flemingia macrophylla.</title>
        <authorList>
            <person name="Ding Y."/>
            <person name="Zhao Y."/>
            <person name="Bi W."/>
            <person name="Wu M."/>
            <person name="Zhao G."/>
            <person name="Gong Y."/>
            <person name="Li W."/>
            <person name="Zhang P."/>
        </authorList>
    </citation>
    <scope>NUCLEOTIDE SEQUENCE [LARGE SCALE GENOMIC DNA]</scope>
    <source>
        <strain evidence="7">DYQJB</strain>
        <tissue evidence="7">Leaf</tissue>
    </source>
</reference>
<dbReference type="InterPro" id="IPR003340">
    <property type="entry name" value="B3_DNA-bd"/>
</dbReference>
<comment type="caution">
    <text evidence="7">The sequence shown here is derived from an EMBL/GenBank/DDBJ whole genome shotgun (WGS) entry which is preliminary data.</text>
</comment>
<dbReference type="InterPro" id="IPR015300">
    <property type="entry name" value="DNA-bd_pseudobarrel_sf"/>
</dbReference>
<evidence type="ECO:0000313" key="8">
    <source>
        <dbReference type="Proteomes" id="UP001603857"/>
    </source>
</evidence>
<name>A0ABD1NHX5_9FABA</name>
<keyword evidence="8" id="KW-1185">Reference proteome</keyword>